<feature type="domain" description="Type II/III secretion system secretin-like" evidence="7">
    <location>
        <begin position="334"/>
        <end position="500"/>
    </location>
</feature>
<dbReference type="PRINTS" id="PR00811">
    <property type="entry name" value="BCTERIALGSPD"/>
</dbReference>
<dbReference type="InterPro" id="IPR001775">
    <property type="entry name" value="GspD/PilQ"/>
</dbReference>
<evidence type="ECO:0000259" key="9">
    <source>
        <dbReference type="Pfam" id="PF21305"/>
    </source>
</evidence>
<comment type="subcellular location">
    <subcellularLocation>
        <location evidence="6">Cell outer membrane</location>
    </subcellularLocation>
    <subcellularLocation>
        <location evidence="1">Membrane</location>
    </subcellularLocation>
</comment>
<dbReference type="Pfam" id="PF03958">
    <property type="entry name" value="Secretin_N"/>
    <property type="match status" value="1"/>
</dbReference>
<evidence type="ECO:0000256" key="2">
    <source>
        <dbReference type="ARBA" id="ARBA00022692"/>
    </source>
</evidence>
<dbReference type="PANTHER" id="PTHR30332:SF24">
    <property type="entry name" value="SECRETIN GSPD-RELATED"/>
    <property type="match status" value="1"/>
</dbReference>
<evidence type="ECO:0000259" key="7">
    <source>
        <dbReference type="Pfam" id="PF00263"/>
    </source>
</evidence>
<reference evidence="11" key="2">
    <citation type="submission" date="2012-03" db="EMBL/GenBank/DDBJ databases">
        <title>The complete genome sequence of the pioneer microbe on fresh volcanic deposit, Leptospirillum ferrooxidans strain C2-3.</title>
        <authorList>
            <person name="Fujimura R."/>
            <person name="Sato Y."/>
            <person name="Nishizawa T."/>
            <person name="Nanba K."/>
            <person name="Oshima K."/>
            <person name="Hattori M."/>
            <person name="Kamijo T."/>
            <person name="Ohta H."/>
        </authorList>
    </citation>
    <scope>NUCLEOTIDE SEQUENCE [LARGE SCALE GENOMIC DNA]</scope>
    <source>
        <strain evidence="11">C2-3</strain>
    </source>
</reference>
<dbReference type="EMBL" id="AP012342">
    <property type="protein sequence ID" value="BAM07350.1"/>
    <property type="molecule type" value="Genomic_DNA"/>
</dbReference>
<comment type="similarity">
    <text evidence="5">Belongs to the bacterial secretin family.</text>
</comment>
<protein>
    <submittedName>
        <fullName evidence="10">General secretion pathway protein D</fullName>
    </submittedName>
</protein>
<keyword evidence="2" id="KW-0812">Transmembrane</keyword>
<dbReference type="InterPro" id="IPR004845">
    <property type="entry name" value="T2SS_GspD_CS"/>
</dbReference>
<keyword evidence="4" id="KW-0472">Membrane</keyword>
<dbReference type="Pfam" id="PF21305">
    <property type="entry name" value="type_II_gspD_N0"/>
    <property type="match status" value="1"/>
</dbReference>
<dbReference type="GO" id="GO:0009279">
    <property type="term" value="C:cell outer membrane"/>
    <property type="evidence" value="ECO:0007669"/>
    <property type="project" value="UniProtKB-SubCell"/>
</dbReference>
<keyword evidence="3" id="KW-0732">Signal</keyword>
<dbReference type="RefSeq" id="WP_014449835.1">
    <property type="nucleotide sequence ID" value="NC_017094.1"/>
</dbReference>
<dbReference type="PATRIC" id="fig|1162668.3.peg.1989"/>
<evidence type="ECO:0000256" key="6">
    <source>
        <dbReference type="RuleBase" id="RU004004"/>
    </source>
</evidence>
<dbReference type="GO" id="GO:0015627">
    <property type="term" value="C:type II protein secretion system complex"/>
    <property type="evidence" value="ECO:0007669"/>
    <property type="project" value="TreeGrafter"/>
</dbReference>
<keyword evidence="6" id="KW-0813">Transport</keyword>
<dbReference type="AlphaFoldDB" id="I0IQ01"/>
<dbReference type="PROSITE" id="PS00875">
    <property type="entry name" value="T2SP_D"/>
    <property type="match status" value="1"/>
</dbReference>
<evidence type="ECO:0000313" key="11">
    <source>
        <dbReference type="Proteomes" id="UP000007382"/>
    </source>
</evidence>
<dbReference type="Gene3D" id="3.30.1370.120">
    <property type="match status" value="1"/>
</dbReference>
<dbReference type="Gene3D" id="3.55.50.30">
    <property type="match status" value="1"/>
</dbReference>
<dbReference type="Pfam" id="PF00263">
    <property type="entry name" value="Secretin"/>
    <property type="match status" value="1"/>
</dbReference>
<feature type="domain" description="GspD-like N0" evidence="9">
    <location>
        <begin position="69"/>
        <end position="136"/>
    </location>
</feature>
<dbReference type="InterPro" id="IPR049371">
    <property type="entry name" value="GspD-like_N0"/>
</dbReference>
<gene>
    <name evidence="10" type="ordered locus">LFE_1670</name>
</gene>
<reference evidence="10 11" key="1">
    <citation type="journal article" date="2012" name="J. Bacteriol.">
        <title>Complete Genome Sequence of Leptospirillum ferrooxidans Strain C2-3, Isolated from a Fresh Volcanic Ash Deposit on the Island of Miyake, Japan.</title>
        <authorList>
            <person name="Fujimura R."/>
            <person name="Sato Y."/>
            <person name="Nishizawa T."/>
            <person name="Oshima K."/>
            <person name="Kim S.-W."/>
            <person name="Hattori M."/>
            <person name="Kamijo T."/>
            <person name="Ohta H."/>
        </authorList>
    </citation>
    <scope>NUCLEOTIDE SEQUENCE [LARGE SCALE GENOMIC DNA]</scope>
    <source>
        <strain evidence="10 11">C2-3</strain>
    </source>
</reference>
<evidence type="ECO:0000256" key="4">
    <source>
        <dbReference type="ARBA" id="ARBA00023136"/>
    </source>
</evidence>
<name>I0IQ01_LEPFC</name>
<dbReference type="eggNOG" id="COG1450">
    <property type="taxonomic scope" value="Bacteria"/>
</dbReference>
<evidence type="ECO:0000259" key="8">
    <source>
        <dbReference type="Pfam" id="PF03958"/>
    </source>
</evidence>
<accession>I0IQ01</accession>
<proteinExistence type="inferred from homology"/>
<evidence type="ECO:0000256" key="1">
    <source>
        <dbReference type="ARBA" id="ARBA00004370"/>
    </source>
</evidence>
<dbReference type="InterPro" id="IPR004846">
    <property type="entry name" value="T2SS/T3SS_dom"/>
</dbReference>
<dbReference type="InterPro" id="IPR050810">
    <property type="entry name" value="Bact_Secretion_Sys_Channel"/>
</dbReference>
<dbReference type="Proteomes" id="UP000007382">
    <property type="component" value="Chromosome"/>
</dbReference>
<dbReference type="InterPro" id="IPR038591">
    <property type="entry name" value="NolW-like_sf"/>
</dbReference>
<evidence type="ECO:0000256" key="5">
    <source>
        <dbReference type="RuleBase" id="RU004003"/>
    </source>
</evidence>
<sequence length="557" mass="59324">MHFLIPEIKRSKLASLLLLILFLSDGSRLQASTNPLNLATQEKTKPPKDPLIIKPSAPTPLDMENSVSLNFRNVDISVLVRFMSNLMNKNIVMDERVKGKISILSPNRISIDRAFQIFKQSLRMKGFEAVTKKGMIFIVPANQAPQDRELFLFTLENTSAKSIAKTINSILSKGFQPPPVGAVSSGGLIGMVQIVPDSPSNSLIISATPHDYHLIKALLRNLDHPPGEVYVKASLIEISTDKLQNIQVNLLGAVTGANGSGVVGGTNYGMVGGTVNGAVGNSLTGTTGTTTASGAAGAASYLSGLTGLVAGVLTGGTFTYGGVSYPSIGSLLNALQTDTDVRTLSTPEILATDSQKAKITVGEDVPFITGQSQTVGGNVMTMIQRQNVGITLEITPHILAHNRVRLQLKQTISALTNASQLIGTIAVGPTTTKRATTTTLTIASGQTIVIGGLISSVVTKNKSTIPWLGDIPVLGYLFSNTTNEKQRDDLLIFLTPYVIKSNYSYAKIDLGAPSILKRYSRHQHLIETLTPKIKPGTVSDDTFLETVNLPGEKGTPE</sequence>
<organism evidence="10 11">
    <name type="scientific">Leptospirillum ferrooxidans (strain C2-3)</name>
    <dbReference type="NCBI Taxonomy" id="1162668"/>
    <lineage>
        <taxon>Bacteria</taxon>
        <taxon>Pseudomonadati</taxon>
        <taxon>Nitrospirota</taxon>
        <taxon>Nitrospiria</taxon>
        <taxon>Nitrospirales</taxon>
        <taxon>Nitrospiraceae</taxon>
        <taxon>Leptospirillum</taxon>
    </lineage>
</organism>
<dbReference type="InterPro" id="IPR005644">
    <property type="entry name" value="NolW-like"/>
</dbReference>
<feature type="domain" description="NolW-like" evidence="8">
    <location>
        <begin position="152"/>
        <end position="226"/>
    </location>
</feature>
<evidence type="ECO:0000313" key="10">
    <source>
        <dbReference type="EMBL" id="BAM07350.1"/>
    </source>
</evidence>
<keyword evidence="11" id="KW-1185">Reference proteome</keyword>
<evidence type="ECO:0000256" key="3">
    <source>
        <dbReference type="ARBA" id="ARBA00022729"/>
    </source>
</evidence>
<dbReference type="STRING" id="1162668.LFE_1670"/>
<dbReference type="KEGG" id="lfc:LFE_1670"/>
<dbReference type="PANTHER" id="PTHR30332">
    <property type="entry name" value="PROBABLE GENERAL SECRETION PATHWAY PROTEIN D"/>
    <property type="match status" value="1"/>
</dbReference>
<dbReference type="HOGENOM" id="CLU_006756_1_1_0"/>
<dbReference type="GO" id="GO:0009306">
    <property type="term" value="P:protein secretion"/>
    <property type="evidence" value="ECO:0007669"/>
    <property type="project" value="InterPro"/>
</dbReference>